<dbReference type="EMBL" id="PQXO01000306">
    <property type="protein sequence ID" value="TGO86393.1"/>
    <property type="molecule type" value="Genomic_DNA"/>
</dbReference>
<feature type="transmembrane region" description="Helical" evidence="2">
    <location>
        <begin position="658"/>
        <end position="679"/>
    </location>
</feature>
<proteinExistence type="predicted"/>
<evidence type="ECO:0000256" key="1">
    <source>
        <dbReference type="SAM" id="MobiDB-lite"/>
    </source>
</evidence>
<feature type="transmembrane region" description="Helical" evidence="2">
    <location>
        <begin position="155"/>
        <end position="175"/>
    </location>
</feature>
<evidence type="ECO:0000256" key="2">
    <source>
        <dbReference type="SAM" id="Phobius"/>
    </source>
</evidence>
<dbReference type="Proteomes" id="UP000297280">
    <property type="component" value="Unassembled WGS sequence"/>
</dbReference>
<dbReference type="AlphaFoldDB" id="A0A4Z1KJY0"/>
<dbReference type="STRING" id="87229.A0A4Z1KJY0"/>
<keyword evidence="2" id="KW-0812">Transmembrane</keyword>
<sequence>MAGRRTSHPMRLNHYLPMANHSHKASDLQDVMELKDQGKDSHHFPKTDHERETSYTFHTIEMEDQRIESHDIPKTNHDEKTPYAFHTIDMEDEEKRPYPIRVDSLQSTHSMQSEHSETGRSHSTIRPLDTQEEDLVGKSEPSHHYHDGIFWRSPILMGGNLFVGIIASIAHHVFYSCMVGKQVGDDYSQQWTLRYGTTFAFVSQVCLVSSVGFAYTQWLWKSLYHKDTKVSVNCLDAAFVADTSVLSILNTEMLWKLKLGSLLAIVAWLVFFGFCYAWPFSTTLPIGSLLTPGTLYVVPSSKSIHTYANVSSLDMYGHDQPSRFTYSAPVNVTDGVQHALFLGPRTIITRLSTATATQGEILPINAPFSNATYDVQFYGPIVKCNEADSTTATIIQNLRDESVANITGSVTEVSNYYYAFVPNLGNYDNSSLTNHGVTVIPQARLQQPQNASNQLWMAYSRYHQSKSFETENHYTVCTLYNASYNININFEEGTQTVTSQSLSVLNSVPYPDVNTPLSKSLMVQHAYSAYMRAIADLMVGTMGIFQAAPSAPGLPSTYFSEITTQIAHTSLLGSSDLDAFFERKSNDPLGNNNTAVSDQRAQDISLAGNATLEALVEELAWNVTCGFLNSNLLSPSTNTSVLSTTSINIYAYHSSTLLLSYGIAIFVALIANSLGAYAYHINGRSHNKSFSAILAATRDSEFGRLLPGGVRGKIPLPEWVLETQLRFVDVDGGGVDECGMGGKKGGGREFRVVGMRKGYEARRETDPVGVFSER</sequence>
<feature type="region of interest" description="Disordered" evidence="1">
    <location>
        <begin position="106"/>
        <end position="126"/>
    </location>
</feature>
<comment type="caution">
    <text evidence="3">The sequence shown here is derived from an EMBL/GenBank/DDBJ whole genome shotgun (WGS) entry which is preliminary data.</text>
</comment>
<reference evidence="3 4" key="1">
    <citation type="submission" date="2017-12" db="EMBL/GenBank/DDBJ databases">
        <title>Comparative genomics of Botrytis spp.</title>
        <authorList>
            <person name="Valero-Jimenez C.A."/>
            <person name="Tapia P."/>
            <person name="Veloso J."/>
            <person name="Silva-Moreno E."/>
            <person name="Staats M."/>
            <person name="Valdes J.H."/>
            <person name="Van Kan J.A.L."/>
        </authorList>
    </citation>
    <scope>NUCLEOTIDE SEQUENCE [LARGE SCALE GENOMIC DNA]</scope>
    <source>
        <strain evidence="3 4">MUCL3349</strain>
    </source>
</reference>
<evidence type="ECO:0000313" key="3">
    <source>
        <dbReference type="EMBL" id="TGO86393.1"/>
    </source>
</evidence>
<protein>
    <submittedName>
        <fullName evidence="3">Uncharacterized protein</fullName>
    </submittedName>
</protein>
<organism evidence="3 4">
    <name type="scientific">Botrytis porri</name>
    <dbReference type="NCBI Taxonomy" id="87229"/>
    <lineage>
        <taxon>Eukaryota</taxon>
        <taxon>Fungi</taxon>
        <taxon>Dikarya</taxon>
        <taxon>Ascomycota</taxon>
        <taxon>Pezizomycotina</taxon>
        <taxon>Leotiomycetes</taxon>
        <taxon>Helotiales</taxon>
        <taxon>Sclerotiniaceae</taxon>
        <taxon>Botrytis</taxon>
    </lineage>
</organism>
<dbReference type="PANTHER" id="PTHR35041:SF3">
    <property type="entry name" value="FORMYLMETHIONINE DEFORMYLASE-LIKE PROTEIN"/>
    <property type="match status" value="1"/>
</dbReference>
<keyword evidence="2" id="KW-0472">Membrane</keyword>
<feature type="transmembrane region" description="Helical" evidence="2">
    <location>
        <begin position="259"/>
        <end position="279"/>
    </location>
</feature>
<feature type="transmembrane region" description="Helical" evidence="2">
    <location>
        <begin position="195"/>
        <end position="216"/>
    </location>
</feature>
<dbReference type="PANTHER" id="PTHR35041">
    <property type="entry name" value="MEDIATOR OF RNA POLYMERASE II TRANSCRIPTION SUBUNIT 1"/>
    <property type="match status" value="1"/>
</dbReference>
<gene>
    <name evidence="3" type="ORF">BPOR_0307g00020</name>
</gene>
<name>A0A4Z1KJY0_9HELO</name>
<keyword evidence="2" id="KW-1133">Transmembrane helix</keyword>
<keyword evidence="4" id="KW-1185">Reference proteome</keyword>
<accession>A0A4Z1KJY0</accession>
<evidence type="ECO:0000313" key="4">
    <source>
        <dbReference type="Proteomes" id="UP000297280"/>
    </source>
</evidence>